<dbReference type="RefSeq" id="WP_339854685.1">
    <property type="nucleotide sequence ID" value="NZ_CAXAXR010000012.1"/>
</dbReference>
<dbReference type="InterPro" id="IPR025961">
    <property type="entry name" value="Metal_resist"/>
</dbReference>
<keyword evidence="2" id="KW-0812">Transmembrane</keyword>
<proteinExistence type="predicted"/>
<keyword evidence="2" id="KW-0472">Membrane</keyword>
<feature type="region of interest" description="Disordered" evidence="1">
    <location>
        <begin position="149"/>
        <end position="174"/>
    </location>
</feature>
<evidence type="ECO:0000313" key="4">
    <source>
        <dbReference type="Proteomes" id="UP000264719"/>
    </source>
</evidence>
<dbReference type="Proteomes" id="UP000264719">
    <property type="component" value="Unassembled WGS sequence"/>
</dbReference>
<dbReference type="Pfam" id="PF13801">
    <property type="entry name" value="Metal_resist"/>
    <property type="match status" value="1"/>
</dbReference>
<evidence type="ECO:0000313" key="3">
    <source>
        <dbReference type="EMBL" id="HAR51144.1"/>
    </source>
</evidence>
<protein>
    <recommendedName>
        <fullName evidence="5">Periplasmic heavy metal sensor</fullName>
    </recommendedName>
</protein>
<evidence type="ECO:0000256" key="1">
    <source>
        <dbReference type="SAM" id="MobiDB-lite"/>
    </source>
</evidence>
<name>A0A348W9D2_9RHOB</name>
<evidence type="ECO:0008006" key="5">
    <source>
        <dbReference type="Google" id="ProtNLM"/>
    </source>
</evidence>
<gene>
    <name evidence="3" type="ORF">DCS45_04600</name>
</gene>
<organism evidence="3 4">
    <name type="scientific">Roseovarius nubinhibens</name>
    <dbReference type="NCBI Taxonomy" id="314263"/>
    <lineage>
        <taxon>Bacteria</taxon>
        <taxon>Pseudomonadati</taxon>
        <taxon>Pseudomonadota</taxon>
        <taxon>Alphaproteobacteria</taxon>
        <taxon>Rhodobacterales</taxon>
        <taxon>Roseobacteraceae</taxon>
        <taxon>Roseovarius</taxon>
    </lineage>
</organism>
<feature type="transmembrane region" description="Helical" evidence="2">
    <location>
        <begin position="21"/>
        <end position="45"/>
    </location>
</feature>
<dbReference type="AlphaFoldDB" id="A0A348W9D2"/>
<evidence type="ECO:0000256" key="2">
    <source>
        <dbReference type="SAM" id="Phobius"/>
    </source>
</evidence>
<accession>A0A348W9D2</accession>
<reference evidence="3 4" key="1">
    <citation type="journal article" date="2018" name="Nat. Biotechnol.">
        <title>A standardized bacterial taxonomy based on genome phylogeny substantially revises the tree of life.</title>
        <authorList>
            <person name="Parks D.H."/>
            <person name="Chuvochina M."/>
            <person name="Waite D.W."/>
            <person name="Rinke C."/>
            <person name="Skarshewski A."/>
            <person name="Chaumeil P.A."/>
            <person name="Hugenholtz P."/>
        </authorList>
    </citation>
    <scope>NUCLEOTIDE SEQUENCE [LARGE SCALE GENOMIC DNA]</scope>
    <source>
        <strain evidence="3">UBA9169</strain>
    </source>
</reference>
<sequence length="174" mass="18422">MSERNDMPGAAPTAARKRRGLGLLLTLSLGVNLLVAGAIGTMVWMHDGHGRGGKSHGSFGGPLTRALAPEDKRALGDALRAARQANGPSREERGASYDAILAALRAQPFDAEALSAAMSQHRQMFETDIATGQALLVGHLAKMSDAERAAFADRVEENRKARKRGKDKPAEGAQ</sequence>
<feature type="compositionally biased region" description="Basic and acidic residues" evidence="1">
    <location>
        <begin position="149"/>
        <end position="159"/>
    </location>
</feature>
<keyword evidence="2" id="KW-1133">Transmembrane helix</keyword>
<comment type="caution">
    <text evidence="3">The sequence shown here is derived from an EMBL/GenBank/DDBJ whole genome shotgun (WGS) entry which is preliminary data.</text>
</comment>
<dbReference type="EMBL" id="DMVW01000048">
    <property type="protein sequence ID" value="HAR51144.1"/>
    <property type="molecule type" value="Genomic_DNA"/>
</dbReference>